<keyword evidence="18" id="KW-1185">Reference proteome</keyword>
<dbReference type="PIRSF" id="PIRSF000350">
    <property type="entry name" value="Mercury_reductase_MerA"/>
    <property type="match status" value="1"/>
</dbReference>
<evidence type="ECO:0000256" key="11">
    <source>
        <dbReference type="PIRSR" id="PIRSR000350-2"/>
    </source>
</evidence>
<reference evidence="17 18" key="1">
    <citation type="journal article" date="2011" name="Appl. Environ. Microbiol.">
        <title>The genome of Buchnera aphidicola from the aphid Cinara tujafilina provides new clues about the evolutionary history of metabolic losses in bacterial endosymbionts.</title>
        <authorList>
            <person name="Lamelas A."/>
            <person name="Gosalbes M.J."/>
            <person name="Moya A."/>
            <person name="Latorre A."/>
        </authorList>
    </citation>
    <scope>NUCLEOTIDE SEQUENCE [LARGE SCALE GENOMIC DNA]</scope>
    <source>
        <strain evidence="18">Cinara tujafilina</strain>
    </source>
</reference>
<dbReference type="KEGG" id="baj:BCTU_137"/>
<dbReference type="Gene3D" id="3.30.390.30">
    <property type="match status" value="1"/>
</dbReference>
<dbReference type="SUPFAM" id="SSF55424">
    <property type="entry name" value="FAD/NAD-linked reductases, dimerisation (C-terminal) domain"/>
    <property type="match status" value="1"/>
</dbReference>
<dbReference type="EMBL" id="CP001817">
    <property type="protein sequence ID" value="AEH39726.1"/>
    <property type="molecule type" value="Genomic_DNA"/>
</dbReference>
<name>F7WZ72_9GAMM</name>
<dbReference type="Proteomes" id="UP000006811">
    <property type="component" value="Chromosome"/>
</dbReference>
<dbReference type="PRINTS" id="PR00368">
    <property type="entry name" value="FADPNR"/>
</dbReference>
<evidence type="ECO:0000256" key="14">
    <source>
        <dbReference type="RuleBase" id="RU003692"/>
    </source>
</evidence>
<dbReference type="InterPro" id="IPR012999">
    <property type="entry name" value="Pyr_OxRdtase_I_AS"/>
</dbReference>
<evidence type="ECO:0000256" key="8">
    <source>
        <dbReference type="ARBA" id="ARBA00023157"/>
    </source>
</evidence>
<keyword evidence="7 12" id="KW-0520">NAD</keyword>
<keyword evidence="4 14" id="KW-0285">Flavoprotein</keyword>
<feature type="binding site" evidence="12">
    <location>
        <begin position="320"/>
        <end position="323"/>
    </location>
    <ligand>
        <name>FAD</name>
        <dbReference type="ChEBI" id="CHEBI:57692"/>
    </ligand>
</feature>
<dbReference type="PANTHER" id="PTHR22912:SF160">
    <property type="entry name" value="DIHYDROLIPOYL DEHYDROGENASE"/>
    <property type="match status" value="1"/>
</dbReference>
<feature type="disulfide bond" description="Redox-active" evidence="13">
    <location>
        <begin position="45"/>
        <end position="50"/>
    </location>
</feature>
<evidence type="ECO:0000256" key="12">
    <source>
        <dbReference type="PIRSR" id="PIRSR000350-3"/>
    </source>
</evidence>
<dbReference type="GO" id="GO:0050660">
    <property type="term" value="F:flavin adenine dinucleotide binding"/>
    <property type="evidence" value="ECO:0007669"/>
    <property type="project" value="InterPro"/>
</dbReference>
<dbReference type="GO" id="GO:0006979">
    <property type="term" value="P:response to oxidative stress"/>
    <property type="evidence" value="ECO:0007669"/>
    <property type="project" value="UniProtKB-ARBA"/>
</dbReference>
<evidence type="ECO:0000256" key="5">
    <source>
        <dbReference type="ARBA" id="ARBA00022827"/>
    </source>
</evidence>
<dbReference type="Pfam" id="PF02852">
    <property type="entry name" value="Pyr_redox_dim"/>
    <property type="match status" value="1"/>
</dbReference>
<dbReference type="InterPro" id="IPR023753">
    <property type="entry name" value="FAD/NAD-binding_dom"/>
</dbReference>
<dbReference type="OrthoDB" id="9800167at2"/>
<dbReference type="AlphaFoldDB" id="F7WZ72"/>
<evidence type="ECO:0000256" key="9">
    <source>
        <dbReference type="ARBA" id="ARBA00023284"/>
    </source>
</evidence>
<evidence type="ECO:0000256" key="4">
    <source>
        <dbReference type="ARBA" id="ARBA00022630"/>
    </source>
</evidence>
<dbReference type="STRING" id="261317.BCTU_137"/>
<evidence type="ECO:0000259" key="16">
    <source>
        <dbReference type="Pfam" id="PF07992"/>
    </source>
</evidence>
<dbReference type="InterPro" id="IPR001100">
    <property type="entry name" value="Pyr_nuc-diS_OxRdtase"/>
</dbReference>
<proteinExistence type="inferred from homology"/>
<dbReference type="GO" id="GO:0006103">
    <property type="term" value="P:2-oxoglutarate metabolic process"/>
    <property type="evidence" value="ECO:0007669"/>
    <property type="project" value="TreeGrafter"/>
</dbReference>
<evidence type="ECO:0000256" key="3">
    <source>
        <dbReference type="ARBA" id="ARBA00016961"/>
    </source>
</evidence>
<keyword evidence="12" id="KW-0547">Nucleotide-binding</keyword>
<comment type="catalytic activity">
    <reaction evidence="10 14">
        <text>N(6)-[(R)-dihydrolipoyl]-L-lysyl-[protein] + NAD(+) = N(6)-[(R)-lipoyl]-L-lysyl-[protein] + NADH + H(+)</text>
        <dbReference type="Rhea" id="RHEA:15045"/>
        <dbReference type="Rhea" id="RHEA-COMP:10474"/>
        <dbReference type="Rhea" id="RHEA-COMP:10475"/>
        <dbReference type="ChEBI" id="CHEBI:15378"/>
        <dbReference type="ChEBI" id="CHEBI:57540"/>
        <dbReference type="ChEBI" id="CHEBI:57945"/>
        <dbReference type="ChEBI" id="CHEBI:83099"/>
        <dbReference type="ChEBI" id="CHEBI:83100"/>
        <dbReference type="EC" id="1.8.1.4"/>
    </reaction>
</comment>
<dbReference type="NCBIfam" id="TIGR01350">
    <property type="entry name" value="lipoamide_DH"/>
    <property type="match status" value="1"/>
</dbReference>
<comment type="miscellaneous">
    <text evidence="14">The active site is a redox-active disulfide bond.</text>
</comment>
<organism evidence="17 18">
    <name type="scientific">Buchnera aphidicola</name>
    <name type="common">Cinara tujafilina</name>
    <dbReference type="NCBI Taxonomy" id="261317"/>
    <lineage>
        <taxon>Bacteria</taxon>
        <taxon>Pseudomonadati</taxon>
        <taxon>Pseudomonadota</taxon>
        <taxon>Gammaproteobacteria</taxon>
        <taxon>Enterobacterales</taxon>
        <taxon>Erwiniaceae</taxon>
        <taxon>Buchnera</taxon>
    </lineage>
</organism>
<feature type="binding site" evidence="12">
    <location>
        <position position="273"/>
    </location>
    <ligand>
        <name>NAD(+)</name>
        <dbReference type="ChEBI" id="CHEBI:57540"/>
    </ligand>
</feature>
<dbReference type="SUPFAM" id="SSF51905">
    <property type="entry name" value="FAD/NAD(P)-binding domain"/>
    <property type="match status" value="1"/>
</dbReference>
<keyword evidence="6 14" id="KW-0560">Oxidoreductase</keyword>
<comment type="cofactor">
    <cofactor evidence="12 14">
        <name>FAD</name>
        <dbReference type="ChEBI" id="CHEBI:57692"/>
    </cofactor>
    <text evidence="12 14">Binds 1 FAD per subunit.</text>
</comment>
<evidence type="ECO:0000259" key="15">
    <source>
        <dbReference type="Pfam" id="PF02852"/>
    </source>
</evidence>
<dbReference type="PROSITE" id="PS00076">
    <property type="entry name" value="PYRIDINE_REDOX_1"/>
    <property type="match status" value="1"/>
</dbReference>
<dbReference type="GO" id="GO:0004148">
    <property type="term" value="F:dihydrolipoyl dehydrogenase (NADH) activity"/>
    <property type="evidence" value="ECO:0007669"/>
    <property type="project" value="UniProtKB-EC"/>
</dbReference>
<dbReference type="HOGENOM" id="CLU_016755_0_1_6"/>
<dbReference type="InterPro" id="IPR050151">
    <property type="entry name" value="Class-I_Pyr_Nuc-Dis_Oxidored"/>
</dbReference>
<dbReference type="Pfam" id="PF07992">
    <property type="entry name" value="Pyr_redox_2"/>
    <property type="match status" value="1"/>
</dbReference>
<dbReference type="PANTHER" id="PTHR22912">
    <property type="entry name" value="DISULFIDE OXIDOREDUCTASE"/>
    <property type="match status" value="1"/>
</dbReference>
<keyword evidence="9 14" id="KW-0676">Redox-active center</keyword>
<keyword evidence="5 12" id="KW-0274">FAD</keyword>
<dbReference type="Gene3D" id="3.50.50.60">
    <property type="entry name" value="FAD/NAD(P)-binding domain"/>
    <property type="match status" value="2"/>
</dbReference>
<keyword evidence="17" id="KW-0670">Pyruvate</keyword>
<keyword evidence="8" id="KW-1015">Disulfide bond</keyword>
<evidence type="ECO:0000256" key="7">
    <source>
        <dbReference type="ARBA" id="ARBA00023027"/>
    </source>
</evidence>
<sequence>MKKNINVDVVVIGGGPSGYSSAFRCADLGLSVVIIEKYGVLGGTCLNVGCIPSKSLLHLATLIKETKSFLQYDIELLNVNKINMNNIMKWKNDIIISLSNGLNYLAKKRNVDIIHGVASFIDINTVEVVCKDIHYIIYFNYAILAVGSKPVQIPNIPYGDARIWSSTHALNSINIPKRLLIIGAGIIGLEMATIYSALGSQIDIIDNSLEFFPGIDSDIRDIFIKYTKKDFMINMNTIINKIESLENGIMVTLQNNNKTTDKILYDNILIATGRIPNIDSINLQDINIKLNEFGFINVDLQLRTNISHIFAVGDVVGKPMLAHKGIYEAHIAAEVIAGKDHYFDPKVIPCVAYCDPEIAWTGILSKKAKELKIPCRIISIPWNFSGRAISSNCAAFGMTKLLIHEENKKIIGGIIIGRHAGELITQISLAIEMSCDIEDVALTIYPHPTLSESINIAAQVFNKTATDILNI</sequence>
<dbReference type="InterPro" id="IPR004099">
    <property type="entry name" value="Pyr_nucl-diS_OxRdtase_dimer"/>
</dbReference>
<dbReference type="InterPro" id="IPR036188">
    <property type="entry name" value="FAD/NAD-bd_sf"/>
</dbReference>
<evidence type="ECO:0000256" key="10">
    <source>
        <dbReference type="ARBA" id="ARBA00049187"/>
    </source>
</evidence>
<feature type="domain" description="FAD/NAD(P)-binding" evidence="16">
    <location>
        <begin position="8"/>
        <end position="329"/>
    </location>
</feature>
<evidence type="ECO:0000256" key="1">
    <source>
        <dbReference type="ARBA" id="ARBA00007532"/>
    </source>
</evidence>
<evidence type="ECO:0000313" key="17">
    <source>
        <dbReference type="EMBL" id="AEH39726.1"/>
    </source>
</evidence>
<dbReference type="eggNOG" id="COG1249">
    <property type="taxonomic scope" value="Bacteria"/>
</dbReference>
<feature type="binding site" evidence="12">
    <location>
        <position position="54"/>
    </location>
    <ligand>
        <name>FAD</name>
        <dbReference type="ChEBI" id="CHEBI:57692"/>
    </ligand>
</feature>
<evidence type="ECO:0000256" key="6">
    <source>
        <dbReference type="ARBA" id="ARBA00023002"/>
    </source>
</evidence>
<evidence type="ECO:0000313" key="18">
    <source>
        <dbReference type="Proteomes" id="UP000006811"/>
    </source>
</evidence>
<feature type="active site" description="Proton acceptor" evidence="11">
    <location>
        <position position="447"/>
    </location>
</feature>
<evidence type="ECO:0000256" key="13">
    <source>
        <dbReference type="PIRSR" id="PIRSR000350-4"/>
    </source>
</evidence>
<dbReference type="InterPro" id="IPR016156">
    <property type="entry name" value="FAD/NAD-linked_Rdtase_dimer_sf"/>
</dbReference>
<dbReference type="EC" id="1.8.1.4" evidence="2 14"/>
<accession>F7WZ72</accession>
<comment type="similarity">
    <text evidence="1 14">Belongs to the class-I pyridine nucleotide-disulfide oxidoreductase family.</text>
</comment>
<dbReference type="FunFam" id="3.30.390.30:FF:000001">
    <property type="entry name" value="Dihydrolipoyl dehydrogenase"/>
    <property type="match status" value="1"/>
</dbReference>
<evidence type="ECO:0000256" key="2">
    <source>
        <dbReference type="ARBA" id="ARBA00012608"/>
    </source>
</evidence>
<dbReference type="PRINTS" id="PR00411">
    <property type="entry name" value="PNDRDTASEI"/>
</dbReference>
<gene>
    <name evidence="17" type="primary">lpdA</name>
    <name evidence="17" type="ORF">BCTU_137</name>
</gene>
<feature type="binding site" evidence="12">
    <location>
        <begin position="183"/>
        <end position="190"/>
    </location>
    <ligand>
        <name>NAD(+)</name>
        <dbReference type="ChEBI" id="CHEBI:57540"/>
    </ligand>
</feature>
<feature type="domain" description="Pyridine nucleotide-disulphide oxidoreductase dimerisation" evidence="15">
    <location>
        <begin position="348"/>
        <end position="456"/>
    </location>
</feature>
<protein>
    <recommendedName>
        <fullName evidence="3 14">Dihydrolipoyl dehydrogenase</fullName>
        <ecNumber evidence="2 14">1.8.1.4</ecNumber>
    </recommendedName>
</protein>
<feature type="binding site" evidence="12">
    <location>
        <position position="314"/>
    </location>
    <ligand>
        <name>FAD</name>
        <dbReference type="ChEBI" id="CHEBI:57692"/>
    </ligand>
</feature>
<dbReference type="InterPro" id="IPR006258">
    <property type="entry name" value="Lipoamide_DH"/>
</dbReference>